<proteinExistence type="predicted"/>
<dbReference type="EMBL" id="MU276298">
    <property type="protein sequence ID" value="KAI0039488.1"/>
    <property type="molecule type" value="Genomic_DNA"/>
</dbReference>
<keyword evidence="2" id="KW-1185">Reference proteome</keyword>
<sequence>MRTKILPVRGHMSAQRPGRALAASMLSGARSHVLYAGPLGYDYLTQLPGPLGALLFGGGAAQAGHMILPEVGCADDAGMNMGIASHIGGALPEYFGRANWGAEDVQDRDEGGDLGWDEGRVMAVWTGVLGISADDLPWVGRIPSKISGRANGAGVEGEWMAAGYSGEGMAHAWMCGSALAYMILGVEDEMKVSEWFPAVYRVSETRWKRATLDRLGERFFEF</sequence>
<dbReference type="Proteomes" id="UP000814033">
    <property type="component" value="Unassembled WGS sequence"/>
</dbReference>
<comment type="caution">
    <text evidence="1">The sequence shown here is derived from an EMBL/GenBank/DDBJ whole genome shotgun (WGS) entry which is preliminary data.</text>
</comment>
<evidence type="ECO:0000313" key="1">
    <source>
        <dbReference type="EMBL" id="KAI0039488.1"/>
    </source>
</evidence>
<reference evidence="1" key="1">
    <citation type="submission" date="2021-02" db="EMBL/GenBank/DDBJ databases">
        <authorList>
            <consortium name="DOE Joint Genome Institute"/>
            <person name="Ahrendt S."/>
            <person name="Looney B.P."/>
            <person name="Miyauchi S."/>
            <person name="Morin E."/>
            <person name="Drula E."/>
            <person name="Courty P.E."/>
            <person name="Chicoki N."/>
            <person name="Fauchery L."/>
            <person name="Kohler A."/>
            <person name="Kuo A."/>
            <person name="Labutti K."/>
            <person name="Pangilinan J."/>
            <person name="Lipzen A."/>
            <person name="Riley R."/>
            <person name="Andreopoulos W."/>
            <person name="He G."/>
            <person name="Johnson J."/>
            <person name="Barry K.W."/>
            <person name="Grigoriev I.V."/>
            <person name="Nagy L."/>
            <person name="Hibbett D."/>
            <person name="Henrissat B."/>
            <person name="Matheny P.B."/>
            <person name="Labbe J."/>
            <person name="Martin F."/>
        </authorList>
    </citation>
    <scope>NUCLEOTIDE SEQUENCE</scope>
    <source>
        <strain evidence="1">FP105234-sp</strain>
    </source>
</reference>
<gene>
    <name evidence="1" type="ORF">FA95DRAFT_1684269</name>
</gene>
<evidence type="ECO:0000313" key="2">
    <source>
        <dbReference type="Proteomes" id="UP000814033"/>
    </source>
</evidence>
<protein>
    <submittedName>
        <fullName evidence="1">Uncharacterized protein</fullName>
    </submittedName>
</protein>
<reference evidence="1" key="2">
    <citation type="journal article" date="2022" name="New Phytol.">
        <title>Evolutionary transition to the ectomycorrhizal habit in the genomes of a hyperdiverse lineage of mushroom-forming fungi.</title>
        <authorList>
            <person name="Looney B."/>
            <person name="Miyauchi S."/>
            <person name="Morin E."/>
            <person name="Drula E."/>
            <person name="Courty P.E."/>
            <person name="Kohler A."/>
            <person name="Kuo A."/>
            <person name="LaButti K."/>
            <person name="Pangilinan J."/>
            <person name="Lipzen A."/>
            <person name="Riley R."/>
            <person name="Andreopoulos W."/>
            <person name="He G."/>
            <person name="Johnson J."/>
            <person name="Nolan M."/>
            <person name="Tritt A."/>
            <person name="Barry K.W."/>
            <person name="Grigoriev I.V."/>
            <person name="Nagy L.G."/>
            <person name="Hibbett D."/>
            <person name="Henrissat B."/>
            <person name="Matheny P.B."/>
            <person name="Labbe J."/>
            <person name="Martin F.M."/>
        </authorList>
    </citation>
    <scope>NUCLEOTIDE SEQUENCE</scope>
    <source>
        <strain evidence="1">FP105234-sp</strain>
    </source>
</reference>
<accession>A0ACB8R7F2</accession>
<organism evidence="1 2">
    <name type="scientific">Auriscalpium vulgare</name>
    <dbReference type="NCBI Taxonomy" id="40419"/>
    <lineage>
        <taxon>Eukaryota</taxon>
        <taxon>Fungi</taxon>
        <taxon>Dikarya</taxon>
        <taxon>Basidiomycota</taxon>
        <taxon>Agaricomycotina</taxon>
        <taxon>Agaricomycetes</taxon>
        <taxon>Russulales</taxon>
        <taxon>Auriscalpiaceae</taxon>
        <taxon>Auriscalpium</taxon>
    </lineage>
</organism>
<name>A0ACB8R7F2_9AGAM</name>